<protein>
    <submittedName>
        <fullName evidence="3">Predicted dehydrogenase</fullName>
    </submittedName>
</protein>
<proteinExistence type="predicted"/>
<dbReference type="EMBL" id="FOIM01000004">
    <property type="protein sequence ID" value="SET28926.1"/>
    <property type="molecule type" value="Genomic_DNA"/>
</dbReference>
<dbReference type="SUPFAM" id="SSF55347">
    <property type="entry name" value="Glyceraldehyde-3-phosphate dehydrogenase-like, C-terminal domain"/>
    <property type="match status" value="1"/>
</dbReference>
<keyword evidence="4" id="KW-1185">Reference proteome</keyword>
<dbReference type="InterPro" id="IPR055170">
    <property type="entry name" value="GFO_IDH_MocA-like_dom"/>
</dbReference>
<feature type="domain" description="Gfo/Idh/MocA-like oxidoreductase N-terminal" evidence="1">
    <location>
        <begin position="6"/>
        <end position="118"/>
    </location>
</feature>
<evidence type="ECO:0000259" key="1">
    <source>
        <dbReference type="Pfam" id="PF01408"/>
    </source>
</evidence>
<dbReference type="Pfam" id="PF01408">
    <property type="entry name" value="GFO_IDH_MocA"/>
    <property type="match status" value="1"/>
</dbReference>
<evidence type="ECO:0000313" key="3">
    <source>
        <dbReference type="EMBL" id="SET28926.1"/>
    </source>
</evidence>
<name>A0A1I0DBI3_9FIRM</name>
<evidence type="ECO:0000313" key="4">
    <source>
        <dbReference type="Proteomes" id="UP000198508"/>
    </source>
</evidence>
<dbReference type="InterPro" id="IPR036291">
    <property type="entry name" value="NAD(P)-bd_dom_sf"/>
</dbReference>
<organism evidence="3 4">
    <name type="scientific">Enterocloster lavalensis</name>
    <dbReference type="NCBI Taxonomy" id="460384"/>
    <lineage>
        <taxon>Bacteria</taxon>
        <taxon>Bacillati</taxon>
        <taxon>Bacillota</taxon>
        <taxon>Clostridia</taxon>
        <taxon>Lachnospirales</taxon>
        <taxon>Lachnospiraceae</taxon>
        <taxon>Enterocloster</taxon>
    </lineage>
</organism>
<dbReference type="Gene3D" id="3.30.360.10">
    <property type="entry name" value="Dihydrodipicolinate Reductase, domain 2"/>
    <property type="match status" value="1"/>
</dbReference>
<feature type="domain" description="GFO/IDH/MocA-like oxidoreductase" evidence="2">
    <location>
        <begin position="131"/>
        <end position="251"/>
    </location>
</feature>
<evidence type="ECO:0000259" key="2">
    <source>
        <dbReference type="Pfam" id="PF22725"/>
    </source>
</evidence>
<reference evidence="4" key="1">
    <citation type="submission" date="2016-10" db="EMBL/GenBank/DDBJ databases">
        <authorList>
            <person name="Varghese N."/>
            <person name="Submissions S."/>
        </authorList>
    </citation>
    <scope>NUCLEOTIDE SEQUENCE [LARGE SCALE GENOMIC DNA]</scope>
    <source>
        <strain evidence="4">NLAE-zl-G277</strain>
    </source>
</reference>
<dbReference type="InterPro" id="IPR052515">
    <property type="entry name" value="Gfo/Idh/MocA_Oxidoreductase"/>
</dbReference>
<dbReference type="Pfam" id="PF22725">
    <property type="entry name" value="GFO_IDH_MocA_C3"/>
    <property type="match status" value="1"/>
</dbReference>
<dbReference type="Proteomes" id="UP000198508">
    <property type="component" value="Unassembled WGS sequence"/>
</dbReference>
<dbReference type="AlphaFoldDB" id="A0A1I0DBI3"/>
<dbReference type="PANTHER" id="PTHR43249:SF1">
    <property type="entry name" value="D-GLUCOSIDE 3-DEHYDROGENASE"/>
    <property type="match status" value="1"/>
</dbReference>
<accession>A0A1I0DBI3</accession>
<dbReference type="SUPFAM" id="SSF51735">
    <property type="entry name" value="NAD(P)-binding Rossmann-fold domains"/>
    <property type="match status" value="1"/>
</dbReference>
<gene>
    <name evidence="3" type="ORF">SAMN05216313_10468</name>
</gene>
<sequence length="338" mass="37280">METVRKVGIIGLGVVADTHVKAVGAVDQCSLAAGCDLDPERRAVLGVGPSFYTDYREMLECEQLDAVHICLPHDLHQPVAEACAAAGVNVLSEKPEAVTGEQLRRMEQLEDRYHVQVGICLQNRYNETTKQLLEMAGSGAYGRLKAVKGIVTWHRPAQYYENAPWRGSFARSGGGCMMNQSIHTLDLMQLIGGPIEAIHGTVSRWMDYPTEVEDTAGARICFANGAEGIFFATVGYGDNSSVEVEAVCERAVFNIKNYRLTIRENGGEERLVCTDRRLNGKTYYGAGHEALIREFYRKLNGEAGSYVTCREGAVSVRMIHKIYESSLKHQKVQWGQGG</sequence>
<dbReference type="PANTHER" id="PTHR43249">
    <property type="entry name" value="UDP-N-ACETYL-2-AMINO-2-DEOXY-D-GLUCURONATE OXIDASE"/>
    <property type="match status" value="1"/>
</dbReference>
<dbReference type="GO" id="GO:0000166">
    <property type="term" value="F:nucleotide binding"/>
    <property type="evidence" value="ECO:0007669"/>
    <property type="project" value="InterPro"/>
</dbReference>
<dbReference type="STRING" id="460384.SAMN05216313_10468"/>
<dbReference type="GeneID" id="93276324"/>
<dbReference type="Gene3D" id="3.40.50.720">
    <property type="entry name" value="NAD(P)-binding Rossmann-like Domain"/>
    <property type="match status" value="1"/>
</dbReference>
<dbReference type="InterPro" id="IPR000683">
    <property type="entry name" value="Gfo/Idh/MocA-like_OxRdtase_N"/>
</dbReference>
<dbReference type="RefSeq" id="WP_166434361.1">
    <property type="nucleotide sequence ID" value="NZ_CATZMQ010000011.1"/>
</dbReference>